<sequence>MDVVRGLFKCKLFFAVNSEDEYYQRVGGHSSAHEISFIFRWASKTDVIESVINKYFDLAEQTIKQRVLITEISHFSTPVINPSTDVGPQEFFDGLFKKMDIPLVPFFDNDELLKKYKQLQPGLKKYEQSDAKRFFCSPSFGFSSFGSETYCYWYSASHMRIFLNMLRIASFVYHCQMDFGQNEVPLTAPTSSVFLGENSQGCYCWEEDSKESWVKIPDGCLFLSFGYRGLSKMWLDNRTFGGIEKFMLDNKKIFESLKNPWKHNNMNDVAPTIDILSSASQIPDLGAKILLLYCCLEHLFVPDKDIRSDNKKYIIGGINAIKPDLLPWFNRLYEKRCNYAHKGFVLRDEKTIGLVIESMNNIVTLLVAKLTI</sequence>
<evidence type="ECO:0000313" key="2">
    <source>
        <dbReference type="Proteomes" id="UP000033870"/>
    </source>
</evidence>
<reference evidence="1 2" key="1">
    <citation type="journal article" date="2015" name="Nature">
        <title>rRNA introns, odd ribosomes, and small enigmatic genomes across a large radiation of phyla.</title>
        <authorList>
            <person name="Brown C.T."/>
            <person name="Hug L.A."/>
            <person name="Thomas B.C."/>
            <person name="Sharon I."/>
            <person name="Castelle C.J."/>
            <person name="Singh A."/>
            <person name="Wilkins M.J."/>
            <person name="Williams K.H."/>
            <person name="Banfield J.F."/>
        </authorList>
    </citation>
    <scope>NUCLEOTIDE SEQUENCE [LARGE SCALE GENOMIC DNA]</scope>
</reference>
<dbReference type="AlphaFoldDB" id="A0A0G1YFL2"/>
<comment type="caution">
    <text evidence="1">The sequence shown here is derived from an EMBL/GenBank/DDBJ whole genome shotgun (WGS) entry which is preliminary data.</text>
</comment>
<proteinExistence type="predicted"/>
<dbReference type="STRING" id="1619044.UY92_C0011G0012"/>
<accession>A0A0G1YFL2</accession>
<name>A0A0G1YFL2_9BACT</name>
<dbReference type="EMBL" id="LCRX01000011">
    <property type="protein sequence ID" value="KKW41990.1"/>
    <property type="molecule type" value="Genomic_DNA"/>
</dbReference>
<dbReference type="Proteomes" id="UP000033870">
    <property type="component" value="Unassembled WGS sequence"/>
</dbReference>
<protein>
    <recommendedName>
        <fullName evidence="3">Apea-like HEPN domain-containing protein</fullName>
    </recommendedName>
</protein>
<evidence type="ECO:0000313" key="1">
    <source>
        <dbReference type="EMBL" id="KKW41990.1"/>
    </source>
</evidence>
<gene>
    <name evidence="1" type="ORF">UY92_C0011G0012</name>
</gene>
<organism evidence="1 2">
    <name type="scientific">Candidatus Magasanikbacteria bacterium GW2011_GWA2_56_11</name>
    <dbReference type="NCBI Taxonomy" id="1619044"/>
    <lineage>
        <taxon>Bacteria</taxon>
        <taxon>Candidatus Magasanikiibacteriota</taxon>
    </lineage>
</organism>
<evidence type="ECO:0008006" key="3">
    <source>
        <dbReference type="Google" id="ProtNLM"/>
    </source>
</evidence>